<dbReference type="Gene3D" id="2.40.160.50">
    <property type="entry name" value="membrane protein fhac: a member of the omp85/tpsb transporter family"/>
    <property type="match status" value="1"/>
</dbReference>
<organism evidence="7 8">
    <name type="scientific">Alteriqipengyuania halimionae</name>
    <dbReference type="NCBI Taxonomy" id="1926630"/>
    <lineage>
        <taxon>Bacteria</taxon>
        <taxon>Pseudomonadati</taxon>
        <taxon>Pseudomonadota</taxon>
        <taxon>Alphaproteobacteria</taxon>
        <taxon>Sphingomonadales</taxon>
        <taxon>Erythrobacteraceae</taxon>
        <taxon>Alteriqipengyuania</taxon>
    </lineage>
</organism>
<sequence length="754" mass="81670">MASAVARRSTSRADRFRTTWLAAALIALGLGVTPAQAQDRDTDAELENLIPDSAIDNPEDWANSAEGEPETEAGIDPEAPLPDMDISIEWPEPPFELALPDPVDPDPELAEAFDEAQSDRIVEPIVAAGEEFQVNDTLTLVFPAGGDEFPEGTEFLERFKSLSSIVELESDDSTIAQINARAVKDEELLNQLLDIYGYYDGQIYRTVGASDSDDPAGAGANIRFDVVPGEQYHFGAIELGDLASTGSDYPDLRASFGKLRGDETDDLSPREEKERVEVEEPSDKRDPLKVGDPVKSDDIVLATARLNTALGESGYAFASVGEPSLLIDHARVEGDLTVPVETGGKYDFAGVQSSDEDFLSSRHLQRIARFEPGELYMQSDVQDLRQAILATGLVTSVSITPRETAAPEGEEAGDVLLDVEMTRAPLRTWAGAVGFDSQDGFRLEGSWEHRNLFPPEGMLRVRAVAGTREQLAGVLFRKNNFMGRDQILSVDLYASTVERDAYAADTAALQARFEKETTILFQKPWYWSFGFEAIATNEREGNVNDVSTPRETYFVAALPLSATLDSSDDLLDPTTGFRLSGFVSPETSRNDDVQSNYARIWLDGRAYFSLSDDIVLAGRAKLGSIPGAPLEAIAPSRRFYAGGANSVRGYGYQRIGPRNSLGDPAGGRSLTEVNLEARIGTPLFSGALSVVPFIDAGAVDNGTTPSFDDIRIGAGVGVRYETNFGPIRVDVGVPFNRREGDSAVAVYVGLGQAF</sequence>
<gene>
    <name evidence="7" type="ORF">GRI68_08205</name>
</gene>
<dbReference type="PANTHER" id="PTHR12815:SF42">
    <property type="entry name" value="BACTERIAL SURFACE ANTIGEN (D15) DOMAIN-CONTAINING PROTEIN"/>
    <property type="match status" value="1"/>
</dbReference>
<evidence type="ECO:0000313" key="7">
    <source>
        <dbReference type="EMBL" id="MXP10160.1"/>
    </source>
</evidence>
<dbReference type="InterPro" id="IPR000184">
    <property type="entry name" value="Bac_surfAg_D15"/>
</dbReference>
<keyword evidence="5" id="KW-0732">Signal</keyword>
<evidence type="ECO:0000259" key="6">
    <source>
        <dbReference type="Pfam" id="PF01103"/>
    </source>
</evidence>
<dbReference type="Gene3D" id="3.10.20.310">
    <property type="entry name" value="membrane protein fhac"/>
    <property type="match status" value="1"/>
</dbReference>
<feature type="region of interest" description="Disordered" evidence="4">
    <location>
        <begin position="34"/>
        <end position="81"/>
    </location>
</feature>
<dbReference type="InterPro" id="IPR039910">
    <property type="entry name" value="D15-like"/>
</dbReference>
<evidence type="ECO:0000256" key="5">
    <source>
        <dbReference type="SAM" id="SignalP"/>
    </source>
</evidence>
<evidence type="ECO:0000256" key="1">
    <source>
        <dbReference type="ARBA" id="ARBA00004370"/>
    </source>
</evidence>
<keyword evidence="3" id="KW-0472">Membrane</keyword>
<evidence type="ECO:0000313" key="8">
    <source>
        <dbReference type="Proteomes" id="UP000429229"/>
    </source>
</evidence>
<reference evidence="7 8" key="1">
    <citation type="submission" date="2019-12" db="EMBL/GenBank/DDBJ databases">
        <title>Genomic-based taxomic classification of the family Erythrobacteraceae.</title>
        <authorList>
            <person name="Xu L."/>
        </authorList>
    </citation>
    <scope>NUCLEOTIDE SEQUENCE [LARGE SCALE GENOMIC DNA]</scope>
    <source>
        <strain evidence="7 8">LMG 29519</strain>
    </source>
</reference>
<proteinExistence type="predicted"/>
<keyword evidence="8" id="KW-1185">Reference proteome</keyword>
<feature type="signal peptide" evidence="5">
    <location>
        <begin position="1"/>
        <end position="37"/>
    </location>
</feature>
<feature type="chain" id="PRO_5026043665" evidence="5">
    <location>
        <begin position="38"/>
        <end position="754"/>
    </location>
</feature>
<comment type="caution">
    <text evidence="7">The sequence shown here is derived from an EMBL/GenBank/DDBJ whole genome shotgun (WGS) entry which is preliminary data.</text>
</comment>
<evidence type="ECO:0000256" key="4">
    <source>
        <dbReference type="SAM" id="MobiDB-lite"/>
    </source>
</evidence>
<feature type="region of interest" description="Disordered" evidence="4">
    <location>
        <begin position="254"/>
        <end position="291"/>
    </location>
</feature>
<feature type="compositionally biased region" description="Basic and acidic residues" evidence="4">
    <location>
        <begin position="259"/>
        <end position="291"/>
    </location>
</feature>
<dbReference type="Pfam" id="PF01103">
    <property type="entry name" value="Omp85"/>
    <property type="match status" value="1"/>
</dbReference>
<accession>A0A6I4U2C4</accession>
<dbReference type="PANTHER" id="PTHR12815">
    <property type="entry name" value="SORTING AND ASSEMBLY MACHINERY SAMM50 PROTEIN FAMILY MEMBER"/>
    <property type="match status" value="1"/>
</dbReference>
<evidence type="ECO:0000256" key="2">
    <source>
        <dbReference type="ARBA" id="ARBA00022452"/>
    </source>
</evidence>
<name>A0A6I4U2C4_9SPHN</name>
<comment type="subcellular location">
    <subcellularLocation>
        <location evidence="1">Membrane</location>
    </subcellularLocation>
</comment>
<dbReference type="OrthoDB" id="9769707at2"/>
<keyword evidence="2" id="KW-0812">Transmembrane</keyword>
<keyword evidence="2" id="KW-1134">Transmembrane beta strand</keyword>
<feature type="domain" description="Bacterial surface antigen (D15)" evidence="6">
    <location>
        <begin position="459"/>
        <end position="754"/>
    </location>
</feature>
<dbReference type="Proteomes" id="UP000429229">
    <property type="component" value="Unassembled WGS sequence"/>
</dbReference>
<dbReference type="AlphaFoldDB" id="A0A6I4U2C4"/>
<dbReference type="EMBL" id="WTYR01000001">
    <property type="protein sequence ID" value="MXP10160.1"/>
    <property type="molecule type" value="Genomic_DNA"/>
</dbReference>
<evidence type="ECO:0000256" key="3">
    <source>
        <dbReference type="ARBA" id="ARBA00023136"/>
    </source>
</evidence>
<protein>
    <submittedName>
        <fullName evidence="7">BamA/TamA family outer membrane protein</fullName>
    </submittedName>
</protein>
<dbReference type="GO" id="GO:0019867">
    <property type="term" value="C:outer membrane"/>
    <property type="evidence" value="ECO:0007669"/>
    <property type="project" value="InterPro"/>
</dbReference>